<sequence>MSFLSQHADCTAEGDFVVQLTYPILARFRYRSWEAGFGCERWDQGRWHDEDGDFGLPLLDAAQFLSIDDPLARFVQGIPAAVREQVAGYEYNQSLLLRWLARNRHARDLFDHSPQLCWLLICYGHEQQLPHAEIAALFTSPRVQILQAVTGINSKASVKALARVQLNKGTGQEYHVLRHFLLRRECLQPLIHWSQIPIQALWACRKYPLLLNGRSLKNYEFSASWSTAQLQRVMEGEYRYWRDALNVARLLDISDAQIALERCTHFTDVKILHDRWTDKVNQRSYLVSDGGTLFPTPPLAGNADIFPILSMEDLREEGRLMRHCVASYDRDVIAGKCYLYRMLRPERATIEVRTRKGKPELAQIALAYNQKPMATTRTAVQSWITTHHEQTPLPSNNALSA</sequence>
<protein>
    <submittedName>
        <fullName evidence="1">PcfJ domain-containing protein</fullName>
    </submittedName>
</protein>
<dbReference type="EMBL" id="JBHTJS010000002">
    <property type="protein sequence ID" value="MFD1006708.1"/>
    <property type="molecule type" value="Genomic_DNA"/>
</dbReference>
<proteinExistence type="predicted"/>
<comment type="caution">
    <text evidence="1">The sequence shown here is derived from an EMBL/GenBank/DDBJ whole genome shotgun (WGS) entry which is preliminary data.</text>
</comment>
<gene>
    <name evidence="1" type="ORF">ACFQ1C_00795</name>
</gene>
<keyword evidence="2" id="KW-1185">Reference proteome</keyword>
<reference evidence="2" key="1">
    <citation type="journal article" date="2019" name="Int. J. Syst. Evol. Microbiol.">
        <title>The Global Catalogue of Microorganisms (GCM) 10K type strain sequencing project: providing services to taxonomists for standard genome sequencing and annotation.</title>
        <authorList>
            <consortium name="The Broad Institute Genomics Platform"/>
            <consortium name="The Broad Institute Genome Sequencing Center for Infectious Disease"/>
            <person name="Wu L."/>
            <person name="Ma J."/>
        </authorList>
    </citation>
    <scope>NUCLEOTIDE SEQUENCE [LARGE SCALE GENOMIC DNA]</scope>
    <source>
        <strain evidence="2">CCUG 60525</strain>
    </source>
</reference>
<dbReference type="InterPro" id="IPR025586">
    <property type="entry name" value="PcfJ"/>
</dbReference>
<evidence type="ECO:0000313" key="1">
    <source>
        <dbReference type="EMBL" id="MFD1006708.1"/>
    </source>
</evidence>
<evidence type="ECO:0000313" key="2">
    <source>
        <dbReference type="Proteomes" id="UP001597048"/>
    </source>
</evidence>
<dbReference type="Proteomes" id="UP001597048">
    <property type="component" value="Unassembled WGS sequence"/>
</dbReference>
<accession>A0ABW3KC86</accession>
<name>A0ABW3KC86_9GAMM</name>
<dbReference type="Pfam" id="PF14284">
    <property type="entry name" value="PcfJ"/>
    <property type="match status" value="1"/>
</dbReference>
<dbReference type="RefSeq" id="WP_379556633.1">
    <property type="nucleotide sequence ID" value="NZ_JBHTJS010000002.1"/>
</dbReference>
<organism evidence="1 2">
    <name type="scientific">Oceanisphaera ostreae</name>
    <dbReference type="NCBI Taxonomy" id="914151"/>
    <lineage>
        <taxon>Bacteria</taxon>
        <taxon>Pseudomonadati</taxon>
        <taxon>Pseudomonadota</taxon>
        <taxon>Gammaproteobacteria</taxon>
        <taxon>Aeromonadales</taxon>
        <taxon>Aeromonadaceae</taxon>
        <taxon>Oceanisphaera</taxon>
    </lineage>
</organism>